<dbReference type="Proteomes" id="UP001177021">
    <property type="component" value="Unassembled WGS sequence"/>
</dbReference>
<gene>
    <name evidence="1" type="ORF">MILVUS5_LOCUS33904</name>
</gene>
<reference evidence="1" key="1">
    <citation type="submission" date="2023-10" db="EMBL/GenBank/DDBJ databases">
        <authorList>
            <person name="Rodriguez Cubillos JULIANA M."/>
            <person name="De Vega J."/>
        </authorList>
    </citation>
    <scope>NUCLEOTIDE SEQUENCE</scope>
</reference>
<keyword evidence="2" id="KW-1185">Reference proteome</keyword>
<name>A0ACB0LM20_TRIPR</name>
<accession>A0ACB0LM20</accession>
<evidence type="ECO:0000313" key="1">
    <source>
        <dbReference type="EMBL" id="CAJ2669760.1"/>
    </source>
</evidence>
<evidence type="ECO:0000313" key="2">
    <source>
        <dbReference type="Proteomes" id="UP001177021"/>
    </source>
</evidence>
<sequence>MSNTTTSTKSNLNPATSSTFNTTSPLSRNSTALTIVTSSIHVSIKLLGLMLLVFGVKRNGSNLFWAKRFLGMNDLWVKHCGIYISHTGLIRRDVVRNL</sequence>
<comment type="caution">
    <text evidence="1">The sequence shown here is derived from an EMBL/GenBank/DDBJ whole genome shotgun (WGS) entry which is preliminary data.</text>
</comment>
<organism evidence="1 2">
    <name type="scientific">Trifolium pratense</name>
    <name type="common">Red clover</name>
    <dbReference type="NCBI Taxonomy" id="57577"/>
    <lineage>
        <taxon>Eukaryota</taxon>
        <taxon>Viridiplantae</taxon>
        <taxon>Streptophyta</taxon>
        <taxon>Embryophyta</taxon>
        <taxon>Tracheophyta</taxon>
        <taxon>Spermatophyta</taxon>
        <taxon>Magnoliopsida</taxon>
        <taxon>eudicotyledons</taxon>
        <taxon>Gunneridae</taxon>
        <taxon>Pentapetalae</taxon>
        <taxon>rosids</taxon>
        <taxon>fabids</taxon>
        <taxon>Fabales</taxon>
        <taxon>Fabaceae</taxon>
        <taxon>Papilionoideae</taxon>
        <taxon>50 kb inversion clade</taxon>
        <taxon>NPAAA clade</taxon>
        <taxon>Hologalegina</taxon>
        <taxon>IRL clade</taxon>
        <taxon>Trifolieae</taxon>
        <taxon>Trifolium</taxon>
    </lineage>
</organism>
<protein>
    <submittedName>
        <fullName evidence="1">Uncharacterized protein</fullName>
    </submittedName>
</protein>
<proteinExistence type="predicted"/>
<dbReference type="EMBL" id="CASHSV030000615">
    <property type="protein sequence ID" value="CAJ2669760.1"/>
    <property type="molecule type" value="Genomic_DNA"/>
</dbReference>